<feature type="compositionally biased region" description="Basic and acidic residues" evidence="4">
    <location>
        <begin position="150"/>
        <end position="163"/>
    </location>
</feature>
<dbReference type="Pfam" id="PF11705">
    <property type="entry name" value="RNA_pol_3_Rpc31"/>
    <property type="match status" value="1"/>
</dbReference>
<protein>
    <recommendedName>
        <fullName evidence="7">DNA-directed RNA polymerase III subunit</fullName>
    </recommendedName>
</protein>
<feature type="compositionally biased region" description="Acidic residues" evidence="4">
    <location>
        <begin position="196"/>
        <end position="205"/>
    </location>
</feature>
<evidence type="ECO:0008006" key="7">
    <source>
        <dbReference type="Google" id="ProtNLM"/>
    </source>
</evidence>
<gene>
    <name evidence="5" type="ORF">CEUTPL_LOCUS12054</name>
</gene>
<dbReference type="Proteomes" id="UP001152799">
    <property type="component" value="Chromosome 7"/>
</dbReference>
<organism evidence="5 6">
    <name type="scientific">Ceutorhynchus assimilis</name>
    <name type="common">cabbage seed weevil</name>
    <dbReference type="NCBI Taxonomy" id="467358"/>
    <lineage>
        <taxon>Eukaryota</taxon>
        <taxon>Metazoa</taxon>
        <taxon>Ecdysozoa</taxon>
        <taxon>Arthropoda</taxon>
        <taxon>Hexapoda</taxon>
        <taxon>Insecta</taxon>
        <taxon>Pterygota</taxon>
        <taxon>Neoptera</taxon>
        <taxon>Endopterygota</taxon>
        <taxon>Coleoptera</taxon>
        <taxon>Polyphaga</taxon>
        <taxon>Cucujiformia</taxon>
        <taxon>Curculionidae</taxon>
        <taxon>Ceutorhynchinae</taxon>
        <taxon>Ceutorhynchus</taxon>
    </lineage>
</organism>
<evidence type="ECO:0000313" key="6">
    <source>
        <dbReference type="Proteomes" id="UP001152799"/>
    </source>
</evidence>
<sequence>MSQGRGRGARGGRGGLTRTFNREQLTAMGIINEAAPTLVTQPPPLFPLLEHRPLPIRKTAELDYLVTLRQDFVDHMQLSSSYIRTPVEAKEQHKKEIDKILDQLQSGNAKDEYDWGMFPAELRPKSLAKKVVVKRTNAEVNVEDKLNALEKQEESKKMKIKEETVEEEEEEVEEQQEEDHEMDDGTDYANNYFDNGENEDEDEYMSEGPIF</sequence>
<dbReference type="GO" id="GO:0006383">
    <property type="term" value="P:transcription by RNA polymerase III"/>
    <property type="evidence" value="ECO:0007669"/>
    <property type="project" value="InterPro"/>
</dbReference>
<dbReference type="AlphaFoldDB" id="A0A9P0GRI8"/>
<evidence type="ECO:0000256" key="3">
    <source>
        <dbReference type="ARBA" id="ARBA00023242"/>
    </source>
</evidence>
<keyword evidence="3" id="KW-0539">Nucleus</keyword>
<evidence type="ECO:0000256" key="2">
    <source>
        <dbReference type="ARBA" id="ARBA00008352"/>
    </source>
</evidence>
<dbReference type="InterPro" id="IPR024661">
    <property type="entry name" value="RNA_pol_III_Rpc31"/>
</dbReference>
<keyword evidence="6" id="KW-1185">Reference proteome</keyword>
<accession>A0A9P0GRI8</accession>
<dbReference type="PANTHER" id="PTHR15367:SF2">
    <property type="entry name" value="DNA-DIRECTED RNA POLYMERASE III SUBUNIT"/>
    <property type="match status" value="1"/>
</dbReference>
<feature type="compositionally biased region" description="Acidic residues" evidence="4">
    <location>
        <begin position="164"/>
        <end position="186"/>
    </location>
</feature>
<reference evidence="5" key="1">
    <citation type="submission" date="2022-01" db="EMBL/GenBank/DDBJ databases">
        <authorList>
            <person name="King R."/>
        </authorList>
    </citation>
    <scope>NUCLEOTIDE SEQUENCE</scope>
</reference>
<evidence type="ECO:0000313" key="5">
    <source>
        <dbReference type="EMBL" id="CAH1133602.1"/>
    </source>
</evidence>
<dbReference type="OrthoDB" id="5377312at2759"/>
<name>A0A9P0GRI8_9CUCU</name>
<evidence type="ECO:0000256" key="1">
    <source>
        <dbReference type="ARBA" id="ARBA00004123"/>
    </source>
</evidence>
<comment type="similarity">
    <text evidence="2">Belongs to the eukaryotic RPC7 RNA polymerase subunit family.</text>
</comment>
<dbReference type="EMBL" id="OU892283">
    <property type="protein sequence ID" value="CAH1133602.1"/>
    <property type="molecule type" value="Genomic_DNA"/>
</dbReference>
<feature type="region of interest" description="Disordered" evidence="4">
    <location>
        <begin position="150"/>
        <end position="211"/>
    </location>
</feature>
<proteinExistence type="inferred from homology"/>
<comment type="subcellular location">
    <subcellularLocation>
        <location evidence="1">Nucleus</location>
    </subcellularLocation>
</comment>
<evidence type="ECO:0000256" key="4">
    <source>
        <dbReference type="SAM" id="MobiDB-lite"/>
    </source>
</evidence>
<dbReference type="GO" id="GO:0005666">
    <property type="term" value="C:RNA polymerase III complex"/>
    <property type="evidence" value="ECO:0007669"/>
    <property type="project" value="TreeGrafter"/>
</dbReference>
<dbReference type="PANTHER" id="PTHR15367">
    <property type="entry name" value="DNA-DIRECTED RNA POLYMERASE III"/>
    <property type="match status" value="1"/>
</dbReference>